<evidence type="ECO:0000313" key="2">
    <source>
        <dbReference type="EMBL" id="BAX80090.1"/>
    </source>
</evidence>
<keyword evidence="1" id="KW-0732">Signal</keyword>
<keyword evidence="3" id="KW-1185">Reference proteome</keyword>
<sequence length="105" mass="11319">MKRILLVSAVALMCSMSISNSVSAANIISETSLVQEDVKYAEVKAEELPTAVQTAIAESYSDYALLKSFIGNDGSYMITLSNPEGNIAVYFNAEGEFVKQEDLAV</sequence>
<dbReference type="Gene3D" id="3.40.1420.30">
    <property type="match status" value="1"/>
</dbReference>
<protein>
    <recommendedName>
        <fullName evidence="4">Beta-lactamase-inhibitor-like PepSY-like domain-containing protein</fullName>
    </recommendedName>
</protein>
<dbReference type="Proteomes" id="UP000218267">
    <property type="component" value="Chromosome"/>
</dbReference>
<name>A0A1Y1CII8_9BACT</name>
<organism evidence="2 3">
    <name type="scientific">Labilibaculum antarcticum</name>
    <dbReference type="NCBI Taxonomy" id="1717717"/>
    <lineage>
        <taxon>Bacteria</taxon>
        <taxon>Pseudomonadati</taxon>
        <taxon>Bacteroidota</taxon>
        <taxon>Bacteroidia</taxon>
        <taxon>Marinilabiliales</taxon>
        <taxon>Marinifilaceae</taxon>
        <taxon>Labilibaculum</taxon>
    </lineage>
</organism>
<dbReference type="OrthoDB" id="1123085at2"/>
<dbReference type="RefSeq" id="WP_096428962.1">
    <property type="nucleotide sequence ID" value="NZ_AP018042.1"/>
</dbReference>
<feature type="signal peptide" evidence="1">
    <location>
        <begin position="1"/>
        <end position="24"/>
    </location>
</feature>
<reference evidence="2 3" key="1">
    <citation type="journal article" date="2018" name="Mar. Genomics">
        <title>Complete genome sequence of Marinifilaceae bacterium strain SPP2, isolated from the Antarctic marine sediment.</title>
        <authorList>
            <person name="Watanabe M."/>
            <person name="Kojima H."/>
            <person name="Fukui M."/>
        </authorList>
    </citation>
    <scope>NUCLEOTIDE SEQUENCE [LARGE SCALE GENOMIC DNA]</scope>
    <source>
        <strain evidence="2 3">SPP2</strain>
    </source>
</reference>
<dbReference type="EMBL" id="AP018042">
    <property type="protein sequence ID" value="BAX80090.1"/>
    <property type="molecule type" value="Genomic_DNA"/>
</dbReference>
<dbReference type="KEGG" id="mbas:ALGA_1716"/>
<evidence type="ECO:0000313" key="3">
    <source>
        <dbReference type="Proteomes" id="UP000218267"/>
    </source>
</evidence>
<evidence type="ECO:0008006" key="4">
    <source>
        <dbReference type="Google" id="ProtNLM"/>
    </source>
</evidence>
<feature type="chain" id="PRO_5012146518" description="Beta-lactamase-inhibitor-like PepSY-like domain-containing protein" evidence="1">
    <location>
        <begin position="25"/>
        <end position="105"/>
    </location>
</feature>
<accession>A0A1Y1CII8</accession>
<gene>
    <name evidence="2" type="ORF">ALGA_1716</name>
</gene>
<reference evidence="3" key="2">
    <citation type="journal article" date="2020" name="Antonie Van Leeuwenhoek">
        <title>Labilibaculum antarcticum sp. nov., a novel facultative anaerobic, psychrotorelant bacterium isolated from marine sediment of Antarctica.</title>
        <authorList>
            <person name="Watanabe M."/>
            <person name="Kojima H."/>
            <person name="Fukui M."/>
        </authorList>
    </citation>
    <scope>NUCLEOTIDE SEQUENCE [LARGE SCALE GENOMIC DNA]</scope>
    <source>
        <strain evidence="3">SPP2</strain>
    </source>
</reference>
<dbReference type="SUPFAM" id="SSF160574">
    <property type="entry name" value="BT0923-like"/>
    <property type="match status" value="1"/>
</dbReference>
<proteinExistence type="predicted"/>
<dbReference type="AlphaFoldDB" id="A0A1Y1CII8"/>
<evidence type="ECO:0000256" key="1">
    <source>
        <dbReference type="SAM" id="SignalP"/>
    </source>
</evidence>